<dbReference type="Gene3D" id="3.20.20.20">
    <property type="entry name" value="Dihydropteroate synthase-like"/>
    <property type="match status" value="1"/>
</dbReference>
<evidence type="ECO:0000256" key="1">
    <source>
        <dbReference type="ARBA" id="ARBA00000012"/>
    </source>
</evidence>
<evidence type="ECO:0000256" key="6">
    <source>
        <dbReference type="ARBA" id="ARBA00022723"/>
    </source>
</evidence>
<dbReference type="PROSITE" id="PS00792">
    <property type="entry name" value="DHPS_1"/>
    <property type="match status" value="1"/>
</dbReference>
<evidence type="ECO:0000256" key="5">
    <source>
        <dbReference type="ARBA" id="ARBA00022679"/>
    </source>
</evidence>
<keyword evidence="6 9" id="KW-0479">Metal-binding</keyword>
<dbReference type="EMBL" id="CP001635">
    <property type="protein sequence ID" value="ACS19250.1"/>
    <property type="molecule type" value="Genomic_DNA"/>
</dbReference>
<comment type="catalytic activity">
    <reaction evidence="1">
        <text>(7,8-dihydropterin-6-yl)methyl diphosphate + 4-aminobenzoate = 7,8-dihydropteroate + diphosphate</text>
        <dbReference type="Rhea" id="RHEA:19949"/>
        <dbReference type="ChEBI" id="CHEBI:17836"/>
        <dbReference type="ChEBI" id="CHEBI:17839"/>
        <dbReference type="ChEBI" id="CHEBI:33019"/>
        <dbReference type="ChEBI" id="CHEBI:72950"/>
        <dbReference type="EC" id="2.5.1.15"/>
    </reaction>
</comment>
<evidence type="ECO:0000259" key="10">
    <source>
        <dbReference type="PROSITE" id="PS50972"/>
    </source>
</evidence>
<dbReference type="HOGENOM" id="CLU_008023_0_3_4"/>
<name>C5CKU6_VARPS</name>
<dbReference type="GO" id="GO:0005829">
    <property type="term" value="C:cytosol"/>
    <property type="evidence" value="ECO:0007669"/>
    <property type="project" value="TreeGrafter"/>
</dbReference>
<keyword evidence="7 9" id="KW-0460">Magnesium</keyword>
<dbReference type="InterPro" id="IPR000489">
    <property type="entry name" value="Pterin-binding_dom"/>
</dbReference>
<sequence length="286" mass="30539">MTMAPAVVWQAGRFAIDLAQPRVMGIVNVTPDSFSDGGAHASTEAALRHCEQLLKEGADILDIGGESTRPGSPAVPLDAELARVLPVVREAVKLNVPLSIDTYKPEVMRAVLELGADIVNDVWALRRPGARETVAAHPSCGICLMHMHRDPQTMQTAPMQGDVVPQVLSFWAEQVARLQALKVDPSRITLDPGIGFGKTVAQNFALLARQRELLDAGCPLLLGWSRKSSIGTVSGIPAAAERLVPSVTAAVLAVDRGAAIVRVHDVRDTVAAIAVWRAMKAEETHP</sequence>
<dbReference type="InterPro" id="IPR006390">
    <property type="entry name" value="DHP_synth_dom"/>
</dbReference>
<dbReference type="PROSITE" id="PS00793">
    <property type="entry name" value="DHPS_2"/>
    <property type="match status" value="1"/>
</dbReference>
<evidence type="ECO:0000256" key="7">
    <source>
        <dbReference type="ARBA" id="ARBA00022842"/>
    </source>
</evidence>
<dbReference type="AlphaFoldDB" id="C5CKU6"/>
<keyword evidence="5 9" id="KW-0808">Transferase</keyword>
<organism evidence="11">
    <name type="scientific">Variovorax paradoxus (strain S110)</name>
    <dbReference type="NCBI Taxonomy" id="543728"/>
    <lineage>
        <taxon>Bacteria</taxon>
        <taxon>Pseudomonadati</taxon>
        <taxon>Pseudomonadota</taxon>
        <taxon>Betaproteobacteria</taxon>
        <taxon>Burkholderiales</taxon>
        <taxon>Comamonadaceae</taxon>
        <taxon>Variovorax</taxon>
    </lineage>
</organism>
<dbReference type="GO" id="GO:0046656">
    <property type="term" value="P:folic acid biosynthetic process"/>
    <property type="evidence" value="ECO:0007669"/>
    <property type="project" value="UniProtKB-KW"/>
</dbReference>
<evidence type="ECO:0000313" key="11">
    <source>
        <dbReference type="EMBL" id="ACS19250.1"/>
    </source>
</evidence>
<dbReference type="eggNOG" id="COG0294">
    <property type="taxonomic scope" value="Bacteria"/>
</dbReference>
<proteinExistence type="inferred from homology"/>
<dbReference type="GO" id="GO:0004156">
    <property type="term" value="F:dihydropteroate synthase activity"/>
    <property type="evidence" value="ECO:0007669"/>
    <property type="project" value="UniProtKB-EC"/>
</dbReference>
<evidence type="ECO:0000256" key="2">
    <source>
        <dbReference type="ARBA" id="ARBA00001946"/>
    </source>
</evidence>
<reference evidence="11" key="1">
    <citation type="submission" date="2009-06" db="EMBL/GenBank/DDBJ databases">
        <title>Complete sequence of chromosome 1 of Variovorax paradoxus S110.</title>
        <authorList>
            <consortium name="US DOE Joint Genome Institute"/>
            <person name="Lucas S."/>
            <person name="Copeland A."/>
            <person name="Lapidus A."/>
            <person name="Glavina del Rio T."/>
            <person name="Tice H."/>
            <person name="Bruce D."/>
            <person name="Goodwin L."/>
            <person name="Pitluck S."/>
            <person name="Chertkov O."/>
            <person name="Brettin T."/>
            <person name="Detter J.C."/>
            <person name="Han C."/>
            <person name="Larimer F."/>
            <person name="Land M."/>
            <person name="Hauser L."/>
            <person name="Kyrpides N."/>
            <person name="Ovchinnikova G."/>
            <person name="Orwin P."/>
            <person name="Leadbetter J.R."/>
            <person name="Spain J.C."/>
            <person name="Han J.I."/>
        </authorList>
    </citation>
    <scope>NUCLEOTIDE SEQUENCE</scope>
    <source>
        <strain evidence="11">S110</strain>
    </source>
</reference>
<dbReference type="InterPro" id="IPR045031">
    <property type="entry name" value="DHP_synth-like"/>
</dbReference>
<evidence type="ECO:0000256" key="9">
    <source>
        <dbReference type="RuleBase" id="RU361205"/>
    </source>
</evidence>
<dbReference type="KEGG" id="vap:Vapar_2625"/>
<dbReference type="UniPathway" id="UPA00077">
    <property type="reaction ID" value="UER00156"/>
</dbReference>
<feature type="domain" description="Pterin-binding" evidence="10">
    <location>
        <begin position="21"/>
        <end position="274"/>
    </location>
</feature>
<dbReference type="SUPFAM" id="SSF51717">
    <property type="entry name" value="Dihydropteroate synthetase-like"/>
    <property type="match status" value="1"/>
</dbReference>
<evidence type="ECO:0000256" key="8">
    <source>
        <dbReference type="ARBA" id="ARBA00022909"/>
    </source>
</evidence>
<dbReference type="InterPro" id="IPR011005">
    <property type="entry name" value="Dihydropteroate_synth-like_sf"/>
</dbReference>
<comment type="similarity">
    <text evidence="9">Belongs to the DHPS family.</text>
</comment>
<dbReference type="STRING" id="543728.Vapar_2625"/>
<evidence type="ECO:0000256" key="4">
    <source>
        <dbReference type="ARBA" id="ARBA00012458"/>
    </source>
</evidence>
<dbReference type="GO" id="GO:0046654">
    <property type="term" value="P:tetrahydrofolate biosynthetic process"/>
    <property type="evidence" value="ECO:0007669"/>
    <property type="project" value="UniProtKB-UniPathway"/>
</dbReference>
<dbReference type="CDD" id="cd00739">
    <property type="entry name" value="DHPS"/>
    <property type="match status" value="1"/>
</dbReference>
<dbReference type="OrthoDB" id="9811744at2"/>
<dbReference type="PROSITE" id="PS50972">
    <property type="entry name" value="PTERIN_BINDING"/>
    <property type="match status" value="1"/>
</dbReference>
<comment type="pathway">
    <text evidence="3 9">Cofactor biosynthesis; tetrahydrofolate biosynthesis; 7,8-dihydrofolate from 2-amino-4-hydroxy-6-hydroxymethyl-7,8-dihydropteridine diphosphate and 4-aminobenzoate: step 1/2.</text>
</comment>
<dbReference type="PANTHER" id="PTHR20941:SF1">
    <property type="entry name" value="FOLIC ACID SYNTHESIS PROTEIN FOL1"/>
    <property type="match status" value="1"/>
</dbReference>
<dbReference type="EC" id="2.5.1.15" evidence="4 9"/>
<evidence type="ECO:0000256" key="3">
    <source>
        <dbReference type="ARBA" id="ARBA00004763"/>
    </source>
</evidence>
<dbReference type="PANTHER" id="PTHR20941">
    <property type="entry name" value="FOLATE SYNTHESIS PROTEINS"/>
    <property type="match status" value="1"/>
</dbReference>
<accession>C5CKU6</accession>
<comment type="function">
    <text evidence="9">Catalyzes the condensation of para-aminobenzoate (pABA) with 6-hydroxymethyl-7,8-dihydropterin diphosphate (DHPt-PP) to form 7,8-dihydropteroate (H2Pte), the immediate precursor of folate derivatives.</text>
</comment>
<comment type="cofactor">
    <cofactor evidence="2 9">
        <name>Mg(2+)</name>
        <dbReference type="ChEBI" id="CHEBI:18420"/>
    </cofactor>
</comment>
<dbReference type="NCBIfam" id="TIGR01496">
    <property type="entry name" value="DHPS"/>
    <property type="match status" value="1"/>
</dbReference>
<gene>
    <name evidence="11" type="ordered locus">Vapar_2625</name>
</gene>
<keyword evidence="8 9" id="KW-0289">Folate biosynthesis</keyword>
<protein>
    <recommendedName>
        <fullName evidence="4 9">Dihydropteroate synthase</fullName>
        <shortName evidence="9">DHPS</shortName>
        <ecNumber evidence="4 9">2.5.1.15</ecNumber>
    </recommendedName>
    <alternativeName>
        <fullName evidence="9">Dihydropteroate pyrophosphorylase</fullName>
    </alternativeName>
</protein>
<dbReference type="GO" id="GO:0046872">
    <property type="term" value="F:metal ion binding"/>
    <property type="evidence" value="ECO:0007669"/>
    <property type="project" value="UniProtKB-KW"/>
</dbReference>
<dbReference type="Pfam" id="PF00809">
    <property type="entry name" value="Pterin_bind"/>
    <property type="match status" value="1"/>
</dbReference>